<dbReference type="InterPro" id="IPR036273">
    <property type="entry name" value="CRAL/TRIO_N_dom_sf"/>
</dbReference>
<dbReference type="Pfam" id="PF00650">
    <property type="entry name" value="CRAL_TRIO"/>
    <property type="match status" value="1"/>
</dbReference>
<dbReference type="STRING" id="224129.A0A1W4X6K3"/>
<dbReference type="SMART" id="SM00516">
    <property type="entry name" value="SEC14"/>
    <property type="match status" value="1"/>
</dbReference>
<gene>
    <name evidence="3" type="primary">LOC108738854</name>
</gene>
<protein>
    <submittedName>
        <fullName evidence="3">Clavesin-1</fullName>
    </submittedName>
</protein>
<dbReference type="GeneID" id="108738854"/>
<dbReference type="InterPro" id="IPR011074">
    <property type="entry name" value="CRAL/TRIO_N_dom"/>
</dbReference>
<accession>A0A1W4X6K3</accession>
<proteinExistence type="predicted"/>
<dbReference type="Gene3D" id="1.10.8.20">
    <property type="entry name" value="N-terminal domain of phosphatidylinositol transfer protein sec14p"/>
    <property type="match status" value="1"/>
</dbReference>
<dbReference type="PROSITE" id="PS50191">
    <property type="entry name" value="CRAL_TRIO"/>
    <property type="match status" value="1"/>
</dbReference>
<dbReference type="Gene3D" id="3.40.525.10">
    <property type="entry name" value="CRAL-TRIO lipid binding domain"/>
    <property type="match status" value="1"/>
</dbReference>
<dbReference type="PANTHER" id="PTHR10174">
    <property type="entry name" value="ALPHA-TOCOPHEROL TRANSFER PROTEIN-RELATED"/>
    <property type="match status" value="1"/>
</dbReference>
<feature type="domain" description="CRAL-TRIO" evidence="1">
    <location>
        <begin position="103"/>
        <end position="263"/>
    </location>
</feature>
<organism evidence="2 3">
    <name type="scientific">Agrilus planipennis</name>
    <name type="common">Emerald ash borer</name>
    <name type="synonym">Agrilus marcopoli</name>
    <dbReference type="NCBI Taxonomy" id="224129"/>
    <lineage>
        <taxon>Eukaryota</taxon>
        <taxon>Metazoa</taxon>
        <taxon>Ecdysozoa</taxon>
        <taxon>Arthropoda</taxon>
        <taxon>Hexapoda</taxon>
        <taxon>Insecta</taxon>
        <taxon>Pterygota</taxon>
        <taxon>Neoptera</taxon>
        <taxon>Endopterygota</taxon>
        <taxon>Coleoptera</taxon>
        <taxon>Polyphaga</taxon>
        <taxon>Elateriformia</taxon>
        <taxon>Buprestoidea</taxon>
        <taxon>Buprestidae</taxon>
        <taxon>Agrilinae</taxon>
        <taxon>Agrilus</taxon>
    </lineage>
</organism>
<evidence type="ECO:0000259" key="1">
    <source>
        <dbReference type="PROSITE" id="PS50191"/>
    </source>
</evidence>
<dbReference type="CDD" id="cd00170">
    <property type="entry name" value="SEC14"/>
    <property type="match status" value="1"/>
</dbReference>
<dbReference type="SMART" id="SM01100">
    <property type="entry name" value="CRAL_TRIO_N"/>
    <property type="match status" value="1"/>
</dbReference>
<name>A0A1W4X6K3_AGRPL</name>
<dbReference type="GO" id="GO:0016020">
    <property type="term" value="C:membrane"/>
    <property type="evidence" value="ECO:0007669"/>
    <property type="project" value="TreeGrafter"/>
</dbReference>
<dbReference type="InterPro" id="IPR036865">
    <property type="entry name" value="CRAL-TRIO_dom_sf"/>
</dbReference>
<dbReference type="AlphaFoldDB" id="A0A1W4X6K3"/>
<dbReference type="KEGG" id="apln:108738854"/>
<evidence type="ECO:0000313" key="3">
    <source>
        <dbReference type="RefSeq" id="XP_018327960.1"/>
    </source>
</evidence>
<keyword evidence="2" id="KW-1185">Reference proteome</keyword>
<reference evidence="3" key="1">
    <citation type="submission" date="2025-08" db="UniProtKB">
        <authorList>
            <consortium name="RefSeq"/>
        </authorList>
    </citation>
    <scope>IDENTIFICATION</scope>
    <source>
        <tissue evidence="3">Entire body</tissue>
    </source>
</reference>
<dbReference type="InParanoid" id="A0A1W4X6K3"/>
<dbReference type="RefSeq" id="XP_018327960.1">
    <property type="nucleotide sequence ID" value="XM_018472458.1"/>
</dbReference>
<dbReference type="Gene3D" id="1.20.5.1200">
    <property type="entry name" value="Alpha-tocopherol transfer"/>
    <property type="match status" value="1"/>
</dbReference>
<dbReference type="InterPro" id="IPR001251">
    <property type="entry name" value="CRAL-TRIO_dom"/>
</dbReference>
<dbReference type="Proteomes" id="UP000192223">
    <property type="component" value="Unplaced"/>
</dbReference>
<dbReference type="PANTHER" id="PTHR10174:SF231">
    <property type="entry name" value="CLAVESIN-2-LIKE PROTEIN"/>
    <property type="match status" value="1"/>
</dbReference>
<evidence type="ECO:0000313" key="2">
    <source>
        <dbReference type="Proteomes" id="UP000192223"/>
    </source>
</evidence>
<dbReference type="GO" id="GO:1902936">
    <property type="term" value="F:phosphatidylinositol bisphosphate binding"/>
    <property type="evidence" value="ECO:0007669"/>
    <property type="project" value="TreeGrafter"/>
</dbReference>
<dbReference type="Pfam" id="PF03765">
    <property type="entry name" value="CRAL_TRIO_N"/>
    <property type="match status" value="1"/>
</dbReference>
<dbReference type="SUPFAM" id="SSF52087">
    <property type="entry name" value="CRAL/TRIO domain"/>
    <property type="match status" value="1"/>
</dbReference>
<dbReference type="SUPFAM" id="SSF46938">
    <property type="entry name" value="CRAL/TRIO N-terminal domain"/>
    <property type="match status" value="1"/>
</dbReference>
<sequence length="281" mass="32776">MAEFLEYDWRTNFITKDLITIPKSQKNPEDKHISIQALRGLIYQSTDSEFKNNVQQDDTTLLKFLYARKFDIDEAYQLIQNYYWYRKRNSQIFKDFSIDAPDIRKALENGLPGVLPTKDRKGRCVLILTGVNWDCSYSLLSVYRSLLFTLEHLINDVHNQAIGFVVIVDWTEFSFRQSTNLKPSVLKLMIEGLQDCFPAKFKGVHFLGQPWYVEAALTFIKPFLKDKSKDRIFVHGNNLSTLHDHVHRDILPAEFGGEQPSYNPETWLKKVLEETSNNNES</sequence>
<dbReference type="PRINTS" id="PR00180">
    <property type="entry name" value="CRETINALDHBP"/>
</dbReference>
<dbReference type="OrthoDB" id="7837562at2759"/>